<sequence>MLLHSLWIVLHLLENDTHRRIFKNLLNLRIIHGLLPYLLRVGVDSHCTRPVAF</sequence>
<dbReference type="VEuPathDB" id="VectorBase:ACHR014371"/>
<dbReference type="Proteomes" id="UP000075881">
    <property type="component" value="Unassembled WGS sequence"/>
</dbReference>
<reference evidence="2" key="1">
    <citation type="submission" date="2013-03" db="EMBL/GenBank/DDBJ databases">
        <title>The Genome Sequence of Anopheles christyi ACHKN1017.</title>
        <authorList>
            <consortium name="The Broad Institute Genomics Platform"/>
            <person name="Neafsey D.E."/>
            <person name="Besansky N."/>
            <person name="Walker B."/>
            <person name="Young S.K."/>
            <person name="Zeng Q."/>
            <person name="Gargeya S."/>
            <person name="Fitzgerald M."/>
            <person name="Haas B."/>
            <person name="Abouelleil A."/>
            <person name="Allen A.W."/>
            <person name="Alvarado L."/>
            <person name="Arachchi H.M."/>
            <person name="Berlin A.M."/>
            <person name="Chapman S.B."/>
            <person name="Gainer-Dewar J."/>
            <person name="Goldberg J."/>
            <person name="Griggs A."/>
            <person name="Gujja S."/>
            <person name="Hansen M."/>
            <person name="Howarth C."/>
            <person name="Imamovic A."/>
            <person name="Ireland A."/>
            <person name="Larimer J."/>
            <person name="McCowan C."/>
            <person name="Murphy C."/>
            <person name="Pearson M."/>
            <person name="Poon T.W."/>
            <person name="Priest M."/>
            <person name="Roberts A."/>
            <person name="Saif S."/>
            <person name="Shea T."/>
            <person name="Sisk P."/>
            <person name="Sykes S."/>
            <person name="Wortman J."/>
            <person name="Nusbaum C."/>
            <person name="Birren B."/>
        </authorList>
    </citation>
    <scope>NUCLEOTIDE SEQUENCE [LARGE SCALE GENOMIC DNA]</scope>
    <source>
        <strain evidence="2">ACHKN1017</strain>
    </source>
</reference>
<organism evidence="1 2">
    <name type="scientific">Anopheles christyi</name>
    <dbReference type="NCBI Taxonomy" id="43041"/>
    <lineage>
        <taxon>Eukaryota</taxon>
        <taxon>Metazoa</taxon>
        <taxon>Ecdysozoa</taxon>
        <taxon>Arthropoda</taxon>
        <taxon>Hexapoda</taxon>
        <taxon>Insecta</taxon>
        <taxon>Pterygota</taxon>
        <taxon>Neoptera</taxon>
        <taxon>Endopterygota</taxon>
        <taxon>Diptera</taxon>
        <taxon>Nematocera</taxon>
        <taxon>Culicoidea</taxon>
        <taxon>Culicidae</taxon>
        <taxon>Anophelinae</taxon>
        <taxon>Anopheles</taxon>
    </lineage>
</organism>
<proteinExistence type="predicted"/>
<accession>A0A182KIV9</accession>
<name>A0A182KIV9_9DIPT</name>
<evidence type="ECO:0000313" key="2">
    <source>
        <dbReference type="Proteomes" id="UP000075881"/>
    </source>
</evidence>
<protein>
    <submittedName>
        <fullName evidence="1">Uncharacterized protein</fullName>
    </submittedName>
</protein>
<dbReference type="EnsemblMetazoa" id="ACHR014371-RA">
    <property type="protein sequence ID" value="ACHR014371-PA"/>
    <property type="gene ID" value="ACHR014371"/>
</dbReference>
<keyword evidence="2" id="KW-1185">Reference proteome</keyword>
<reference evidence="1" key="2">
    <citation type="submission" date="2020-05" db="UniProtKB">
        <authorList>
            <consortium name="EnsemblMetazoa"/>
        </authorList>
    </citation>
    <scope>IDENTIFICATION</scope>
    <source>
        <strain evidence="1">ACHKN1017</strain>
    </source>
</reference>
<evidence type="ECO:0000313" key="1">
    <source>
        <dbReference type="EnsemblMetazoa" id="ACHR014371-PA"/>
    </source>
</evidence>
<dbReference type="AlphaFoldDB" id="A0A182KIV9"/>